<reference evidence="2" key="1">
    <citation type="submission" date="2018-11" db="EMBL/GenBank/DDBJ databases">
        <authorList>
            <consortium name="Pathogen Informatics"/>
        </authorList>
    </citation>
    <scope>NUCLEOTIDE SEQUENCE</scope>
</reference>
<organism evidence="2 3">
    <name type="scientific">Protopolystoma xenopodis</name>
    <dbReference type="NCBI Taxonomy" id="117903"/>
    <lineage>
        <taxon>Eukaryota</taxon>
        <taxon>Metazoa</taxon>
        <taxon>Spiralia</taxon>
        <taxon>Lophotrochozoa</taxon>
        <taxon>Platyhelminthes</taxon>
        <taxon>Monogenea</taxon>
        <taxon>Polyopisthocotylea</taxon>
        <taxon>Polystomatidea</taxon>
        <taxon>Polystomatidae</taxon>
        <taxon>Protopolystoma</taxon>
    </lineage>
</organism>
<dbReference type="EMBL" id="CAAALY010016355">
    <property type="protein sequence ID" value="VEL12948.1"/>
    <property type="molecule type" value="Genomic_DNA"/>
</dbReference>
<accession>A0A448WJ16</accession>
<evidence type="ECO:0000256" key="1">
    <source>
        <dbReference type="SAM" id="MobiDB-lite"/>
    </source>
</evidence>
<dbReference type="AlphaFoldDB" id="A0A448WJ16"/>
<feature type="region of interest" description="Disordered" evidence="1">
    <location>
        <begin position="1"/>
        <end position="54"/>
    </location>
</feature>
<keyword evidence="3" id="KW-1185">Reference proteome</keyword>
<sequence length="105" mass="11204">MSSGTSPKASLPSHLVSPAWCPEHSDSPSPGPGLACGLGRRDSDSPVVPSSSPLCPEDLDFLRVSLDRVLQGLQRVGRTTGLTPALTRLVKAPRYHDNPPPERIR</sequence>
<evidence type="ECO:0000313" key="2">
    <source>
        <dbReference type="EMBL" id="VEL12948.1"/>
    </source>
</evidence>
<comment type="caution">
    <text evidence="2">The sequence shown here is derived from an EMBL/GenBank/DDBJ whole genome shotgun (WGS) entry which is preliminary data.</text>
</comment>
<proteinExistence type="predicted"/>
<name>A0A448WJ16_9PLAT</name>
<evidence type="ECO:0000313" key="3">
    <source>
        <dbReference type="Proteomes" id="UP000784294"/>
    </source>
</evidence>
<dbReference type="Proteomes" id="UP000784294">
    <property type="component" value="Unassembled WGS sequence"/>
</dbReference>
<protein>
    <submittedName>
        <fullName evidence="2">Uncharacterized protein</fullName>
    </submittedName>
</protein>
<gene>
    <name evidence="2" type="ORF">PXEA_LOCUS6388</name>
</gene>